<gene>
    <name evidence="2" type="ORF">Tfer_2841</name>
</gene>
<dbReference type="InterPro" id="IPR014846">
    <property type="entry name" value="DUF1786_pyruvate_format-lyase"/>
</dbReference>
<evidence type="ECO:0000256" key="1">
    <source>
        <dbReference type="SAM" id="Phobius"/>
    </source>
</evidence>
<evidence type="ECO:0008006" key="4">
    <source>
        <dbReference type="Google" id="ProtNLM"/>
    </source>
</evidence>
<protein>
    <recommendedName>
        <fullName evidence="4">Pyruvate formate lyase-activating protein</fullName>
    </recommendedName>
</protein>
<dbReference type="Proteomes" id="UP000037175">
    <property type="component" value="Unassembled WGS sequence"/>
</dbReference>
<feature type="transmembrane region" description="Helical" evidence="1">
    <location>
        <begin position="317"/>
        <end position="339"/>
    </location>
</feature>
<keyword evidence="1" id="KW-0472">Membrane</keyword>
<accession>A0A0L6W0I2</accession>
<name>A0A0L6W0I2_9FIRM</name>
<sequence>MAEAILAIDVGGGTQDILLYEEGKPIENCVKMVLPSQTVIVGNRISAATARGEAVFLNGNLMGGGACVGAIRRHLNAGLAVYATPDAALTINDDLKKVEEMGVEITANPPAHVREIAMRDIDLEALQKALACFDVELPQKFAVAVQDHGEAIGQSNREFRFQQWRKFIERGGALEDLAYFDIPFHFTRMRAVQRDLPGALLMDTGSAAIWGALCDPEVAAAAETGITIVNIGNQHTVGVLIKGKRIFGLFEHHTRILDGQAIMEYVRKLQAGTLTHEEVFNARGHGAYVDPEARRHSFTGKIVVTGPNRYKIAGEKVYLAAPFGDMMLTGSFGLIAAYYQKQGKIMPLMPGY</sequence>
<dbReference type="AlphaFoldDB" id="A0A0L6W0I2"/>
<keyword evidence="1" id="KW-0812">Transmembrane</keyword>
<keyword evidence="3" id="KW-1185">Reference proteome</keyword>
<evidence type="ECO:0000313" key="2">
    <source>
        <dbReference type="EMBL" id="KNZ68589.1"/>
    </source>
</evidence>
<keyword evidence="1" id="KW-1133">Transmembrane helix</keyword>
<reference evidence="3" key="1">
    <citation type="submission" date="2015-07" db="EMBL/GenBank/DDBJ databases">
        <title>Complete Genome of Thermincola ferriacetica strain Z-0001T.</title>
        <authorList>
            <person name="Lusk B."/>
            <person name="Badalamenti J.P."/>
            <person name="Parameswaran P."/>
            <person name="Bond D.R."/>
            <person name="Torres C.I."/>
        </authorList>
    </citation>
    <scope>NUCLEOTIDE SEQUENCE [LARGE SCALE GENOMIC DNA]</scope>
    <source>
        <strain evidence="3">Z-0001</strain>
    </source>
</reference>
<dbReference type="RefSeq" id="WP_052218832.1">
    <property type="nucleotide sequence ID" value="NZ_LGTE01000026.1"/>
</dbReference>
<evidence type="ECO:0000313" key="3">
    <source>
        <dbReference type="Proteomes" id="UP000037175"/>
    </source>
</evidence>
<proteinExistence type="predicted"/>
<dbReference type="PIRSF" id="PIRSF029129">
    <property type="entry name" value="DUF1786_pyruvate_format-lyase"/>
    <property type="match status" value="1"/>
</dbReference>
<comment type="caution">
    <text evidence="2">The sequence shown here is derived from an EMBL/GenBank/DDBJ whole genome shotgun (WGS) entry which is preliminary data.</text>
</comment>
<dbReference type="Pfam" id="PF08735">
    <property type="entry name" value="DUF1786"/>
    <property type="match status" value="1"/>
</dbReference>
<organism evidence="2 3">
    <name type="scientific">Thermincola ferriacetica</name>
    <dbReference type="NCBI Taxonomy" id="281456"/>
    <lineage>
        <taxon>Bacteria</taxon>
        <taxon>Bacillati</taxon>
        <taxon>Bacillota</taxon>
        <taxon>Clostridia</taxon>
        <taxon>Eubacteriales</taxon>
        <taxon>Thermincolaceae</taxon>
        <taxon>Thermincola</taxon>
    </lineage>
</organism>
<dbReference type="EMBL" id="LGTE01000026">
    <property type="protein sequence ID" value="KNZ68589.1"/>
    <property type="molecule type" value="Genomic_DNA"/>
</dbReference>